<protein>
    <submittedName>
        <fullName evidence="1">Uncharacterized protein</fullName>
    </submittedName>
</protein>
<reference evidence="1 2" key="1">
    <citation type="journal article" date="2011" name="J. Bacteriol.">
        <title>Genome sequence of Methyloversatilis universalis FAM5T, a methylotrophic representative of the order Rhodocyclales.</title>
        <authorList>
            <person name="Kittichotirat W."/>
            <person name="Good N.M."/>
            <person name="Hall R."/>
            <person name="Bringel F."/>
            <person name="Lajus A."/>
            <person name="Medigue C."/>
            <person name="Smalley N.E."/>
            <person name="Beck D."/>
            <person name="Bumgarner R."/>
            <person name="Vuilleumier S."/>
            <person name="Kalyuzhnaya M.G."/>
        </authorList>
    </citation>
    <scope>NUCLEOTIDE SEQUENCE [LARGE SCALE GENOMIC DNA]</scope>
    <source>
        <strain evidence="2">ATCC BAA-1314 / JCM 13912 / FAM5</strain>
    </source>
</reference>
<keyword evidence="2" id="KW-1185">Reference proteome</keyword>
<organism evidence="1 2">
    <name type="scientific">Methyloversatilis universalis (strain ATCC BAA-1314 / DSM 25237 / JCM 13912 / CCUG 52030 / FAM5)</name>
    <dbReference type="NCBI Taxonomy" id="1000565"/>
    <lineage>
        <taxon>Bacteria</taxon>
        <taxon>Pseudomonadati</taxon>
        <taxon>Pseudomonadota</taxon>
        <taxon>Betaproteobacteria</taxon>
        <taxon>Nitrosomonadales</taxon>
        <taxon>Sterolibacteriaceae</taxon>
        <taxon>Methyloversatilis</taxon>
    </lineage>
</organism>
<dbReference type="Proteomes" id="UP000005019">
    <property type="component" value="Unassembled WGS sequence"/>
</dbReference>
<evidence type="ECO:0000313" key="1">
    <source>
        <dbReference type="EMBL" id="EGK73361.1"/>
    </source>
</evidence>
<gene>
    <name evidence="1" type="ORF">METUNv1_00539</name>
</gene>
<accession>F5R8A3</accession>
<dbReference type="STRING" id="1000565.METUNv1_00539"/>
<evidence type="ECO:0000313" key="2">
    <source>
        <dbReference type="Proteomes" id="UP000005019"/>
    </source>
</evidence>
<dbReference type="RefSeq" id="WP_008058563.1">
    <property type="nucleotide sequence ID" value="NZ_AFHG01000029.1"/>
</dbReference>
<dbReference type="EMBL" id="AFHG01000029">
    <property type="protein sequence ID" value="EGK73361.1"/>
    <property type="molecule type" value="Genomic_DNA"/>
</dbReference>
<proteinExistence type="predicted"/>
<sequence length="86" mass="9110">MPKILIIETCLVNHGDDAGGIAHEAGETIDVNKDTAIELAKYGRSLYLNKADDPTKTKLYSATPDMVKAVEAAAKARAKAAEEAPV</sequence>
<name>F5R8A3_METUF</name>
<comment type="caution">
    <text evidence="1">The sequence shown here is derived from an EMBL/GenBank/DDBJ whole genome shotgun (WGS) entry which is preliminary data.</text>
</comment>
<dbReference type="AlphaFoldDB" id="F5R8A3"/>